<sequence length="276" mass="28136">MALGPVLAAALVLTGVVGVPRIGPPAATPPTGPSDPPGLAIAGQPELGTTLLDPDDLPAGFTARPATAAPTTPGRPTPTTPATDRGERCRTLFERPWDLAAEPGGGTGSATADHTHRSGALLRQASAVFAGDGARRAVGHLRETSGGCREFDARLDDGTPVTVRIGELVLERVADETYGLVLVARGEHGEVGGYLAVGRVGPVLSVLRHLGPAGTVDPARASPTLGRAVDKLVGLLRGLGRPPTTESVTEPTASRTASRRFAGRGRGKMGTCRPCV</sequence>
<feature type="region of interest" description="Disordered" evidence="1">
    <location>
        <begin position="24"/>
        <end position="88"/>
    </location>
</feature>
<feature type="region of interest" description="Disordered" evidence="1">
    <location>
        <begin position="97"/>
        <end position="116"/>
    </location>
</feature>
<evidence type="ECO:0000313" key="2">
    <source>
        <dbReference type="EMBL" id="BCJ63530.1"/>
    </source>
</evidence>
<dbReference type="AlphaFoldDB" id="A0A810MSR4"/>
<protein>
    <submittedName>
        <fullName evidence="2">Uncharacterized protein</fullName>
    </submittedName>
</protein>
<evidence type="ECO:0000256" key="1">
    <source>
        <dbReference type="SAM" id="MobiDB-lite"/>
    </source>
</evidence>
<dbReference type="EMBL" id="AP023359">
    <property type="protein sequence ID" value="BCJ63530.1"/>
    <property type="molecule type" value="Genomic_DNA"/>
</dbReference>
<name>A0A810MSR4_9ACTN</name>
<dbReference type="KEGG" id="pry:Prubr_05510"/>
<evidence type="ECO:0000313" key="3">
    <source>
        <dbReference type="Proteomes" id="UP000680866"/>
    </source>
</evidence>
<feature type="compositionally biased region" description="Basic residues" evidence="1">
    <location>
        <begin position="257"/>
        <end position="267"/>
    </location>
</feature>
<organism evidence="2 3">
    <name type="scientific">Polymorphospora rubra</name>
    <dbReference type="NCBI Taxonomy" id="338584"/>
    <lineage>
        <taxon>Bacteria</taxon>
        <taxon>Bacillati</taxon>
        <taxon>Actinomycetota</taxon>
        <taxon>Actinomycetes</taxon>
        <taxon>Micromonosporales</taxon>
        <taxon>Micromonosporaceae</taxon>
        <taxon>Polymorphospora</taxon>
    </lineage>
</organism>
<feature type="region of interest" description="Disordered" evidence="1">
    <location>
        <begin position="240"/>
        <end position="276"/>
    </location>
</feature>
<feature type="compositionally biased region" description="Pro residues" evidence="1">
    <location>
        <begin position="24"/>
        <end position="36"/>
    </location>
</feature>
<reference evidence="2" key="1">
    <citation type="submission" date="2020-08" db="EMBL/GenBank/DDBJ databases">
        <title>Whole genome shotgun sequence of Polymorphospora rubra NBRC 101157.</title>
        <authorList>
            <person name="Komaki H."/>
            <person name="Tamura T."/>
        </authorList>
    </citation>
    <scope>NUCLEOTIDE SEQUENCE</scope>
    <source>
        <strain evidence="2">NBRC 101157</strain>
    </source>
</reference>
<gene>
    <name evidence="2" type="ORF">Prubr_05510</name>
</gene>
<proteinExistence type="predicted"/>
<accession>A0A810MSR4</accession>
<keyword evidence="3" id="KW-1185">Reference proteome</keyword>
<dbReference type="Proteomes" id="UP000680866">
    <property type="component" value="Chromosome"/>
</dbReference>
<feature type="compositionally biased region" description="Low complexity" evidence="1">
    <location>
        <begin position="49"/>
        <end position="72"/>
    </location>
</feature>
<feature type="compositionally biased region" description="Polar residues" evidence="1">
    <location>
        <begin position="246"/>
        <end position="256"/>
    </location>
</feature>